<evidence type="ECO:0000259" key="6">
    <source>
        <dbReference type="Pfam" id="PF00590"/>
    </source>
</evidence>
<dbReference type="Proteomes" id="UP000001929">
    <property type="component" value="Chromosome"/>
</dbReference>
<evidence type="ECO:0000256" key="5">
    <source>
        <dbReference type="ARBA" id="ARBA00022691"/>
    </source>
</evidence>
<dbReference type="Gene3D" id="3.40.50.150">
    <property type="entry name" value="Vaccinia Virus protein VP39"/>
    <property type="match status" value="1"/>
</dbReference>
<dbReference type="GO" id="GO:0008276">
    <property type="term" value="F:protein methyltransferase activity"/>
    <property type="evidence" value="ECO:0007669"/>
    <property type="project" value="InterPro"/>
</dbReference>
<dbReference type="InterPro" id="IPR050714">
    <property type="entry name" value="Cobalamin_biosynth_MTase"/>
</dbReference>
<keyword evidence="5" id="KW-0949">S-adenosyl-L-methionine</keyword>
<proteinExistence type="predicted"/>
<dbReference type="EnsemblBacteria" id="ABC23787">
    <property type="protein sequence ID" value="ABC23787"/>
    <property type="gene ID" value="Rru_A2992"/>
</dbReference>
<dbReference type="InterPro" id="IPR012818">
    <property type="entry name" value="CbiE"/>
</dbReference>
<dbReference type="PIRSF" id="PIRSF036428">
    <property type="entry name" value="CobL"/>
    <property type="match status" value="1"/>
</dbReference>
<comment type="pathway">
    <text evidence="1">Cofactor biosynthesis; adenosylcobalamin biosynthesis.</text>
</comment>
<dbReference type="PANTHER" id="PTHR43182">
    <property type="entry name" value="COBALT-PRECORRIN-6B C(15)-METHYLTRANSFERASE (DECARBOXYLATING)"/>
    <property type="match status" value="1"/>
</dbReference>
<dbReference type="RefSeq" id="WP_011390740.1">
    <property type="nucleotide sequence ID" value="NC_007643.1"/>
</dbReference>
<dbReference type="HOGENOM" id="CLU_031955_0_0_5"/>
<dbReference type="InterPro" id="IPR006365">
    <property type="entry name" value="Cbl_synth_CobL"/>
</dbReference>
<evidence type="ECO:0000256" key="3">
    <source>
        <dbReference type="ARBA" id="ARBA00022603"/>
    </source>
</evidence>
<evidence type="ECO:0000313" key="7">
    <source>
        <dbReference type="EMBL" id="ABC23787.1"/>
    </source>
</evidence>
<organism evidence="7 8">
    <name type="scientific">Rhodospirillum rubrum (strain ATCC 11170 / ATH 1.1.1 / DSM 467 / LMG 4362 / NCIMB 8255 / S1)</name>
    <dbReference type="NCBI Taxonomy" id="269796"/>
    <lineage>
        <taxon>Bacteria</taxon>
        <taxon>Pseudomonadati</taxon>
        <taxon>Pseudomonadota</taxon>
        <taxon>Alphaproteobacteria</taxon>
        <taxon>Rhodospirillales</taxon>
        <taxon>Rhodospirillaceae</taxon>
        <taxon>Rhodospirillum</taxon>
    </lineage>
</organism>
<dbReference type="Gene3D" id="3.40.1010.10">
    <property type="entry name" value="Cobalt-precorrin-4 Transmethylase, Domain 1"/>
    <property type="match status" value="1"/>
</dbReference>
<dbReference type="GO" id="GO:0009236">
    <property type="term" value="P:cobalamin biosynthetic process"/>
    <property type="evidence" value="ECO:0007669"/>
    <property type="project" value="UniProtKB-UniPathway"/>
</dbReference>
<reference evidence="7 8" key="1">
    <citation type="journal article" date="2011" name="Stand. Genomic Sci.">
        <title>Complete genome sequence of Rhodospirillum rubrum type strain (S1).</title>
        <authorList>
            <person name="Munk A.C."/>
            <person name="Copeland A."/>
            <person name="Lucas S."/>
            <person name="Lapidus A."/>
            <person name="Del Rio T.G."/>
            <person name="Barry K."/>
            <person name="Detter J.C."/>
            <person name="Hammon N."/>
            <person name="Israni S."/>
            <person name="Pitluck S."/>
            <person name="Brettin T."/>
            <person name="Bruce D."/>
            <person name="Han C."/>
            <person name="Tapia R."/>
            <person name="Gilna P."/>
            <person name="Schmutz J."/>
            <person name="Larimer F."/>
            <person name="Land M."/>
            <person name="Kyrpides N.C."/>
            <person name="Mavromatis K."/>
            <person name="Richardson P."/>
            <person name="Rohde M."/>
            <person name="Goker M."/>
            <person name="Klenk H.P."/>
            <person name="Zhang Y."/>
            <person name="Roberts G.P."/>
            <person name="Reslewic S."/>
            <person name="Schwartz D.C."/>
        </authorList>
    </citation>
    <scope>NUCLEOTIDE SEQUENCE [LARGE SCALE GENOMIC DNA]</scope>
    <source>
        <strain evidence="8">ATCC 11170 / ATH 1.1.1 / DSM 467 / LMG 4362 / NCIMB 8255 / S1</strain>
    </source>
</reference>
<keyword evidence="8" id="KW-1185">Reference proteome</keyword>
<gene>
    <name evidence="7" type="ordered locus">Rru_A2992</name>
</gene>
<dbReference type="Pfam" id="PF00590">
    <property type="entry name" value="TP_methylase"/>
    <property type="match status" value="1"/>
</dbReference>
<accession>Q2RQ08</accession>
<dbReference type="GO" id="GO:0046025">
    <property type="term" value="F:precorrin-6Y C5,15-methyltransferase (decarboxylating) activity"/>
    <property type="evidence" value="ECO:0007669"/>
    <property type="project" value="UniProtKB-EC"/>
</dbReference>
<dbReference type="CDD" id="cd11644">
    <property type="entry name" value="Precorrin-6Y-MT"/>
    <property type="match status" value="1"/>
</dbReference>
<dbReference type="InterPro" id="IPR014008">
    <property type="entry name" value="Cbl_synth_MTase_CbiT"/>
</dbReference>
<dbReference type="InterPro" id="IPR000878">
    <property type="entry name" value="4pyrrol_Mease"/>
</dbReference>
<protein>
    <submittedName>
        <fullName evidence="7">Precorrin-6Y C5,15-methyltransferase (Decarboxylating)</fullName>
        <ecNumber evidence="7">2.1.1.132</ecNumber>
    </submittedName>
</protein>
<dbReference type="STRING" id="269796.Rru_A2992"/>
<keyword evidence="2" id="KW-0169">Cobalamin biosynthesis</keyword>
<evidence type="ECO:0000256" key="1">
    <source>
        <dbReference type="ARBA" id="ARBA00004953"/>
    </source>
</evidence>
<dbReference type="SUPFAM" id="SSF53790">
    <property type="entry name" value="Tetrapyrrole methylase"/>
    <property type="match status" value="1"/>
</dbReference>
<dbReference type="NCBIfam" id="TIGR02469">
    <property type="entry name" value="CbiT"/>
    <property type="match status" value="1"/>
</dbReference>
<dbReference type="InterPro" id="IPR014777">
    <property type="entry name" value="4pyrrole_Mease_sub1"/>
</dbReference>
<sequence>MTAWLTVVGIGEDGLAGLGEGARDAIAKASLLLGGQRHLDLVPVVAGQERQAWPSPFSLAYDLVLARRGTPVCVLASGDPMHYGIGASLAARLEPGEMRVLPAPSSFSLAAARLCWPLQDCQLLTVHGRPLESVRVALYPEARLLILSEDGQTPAALAALLVERGFGESPFIVLEHLGGPTERIRHATARGWLAAESAPCADLNLVAVDCRAEAGAQSWPRLAGLPDSAYRHDGQLTKRAVRAVTLAHLAPLPGQVLWDVGAGCGSIGIEWMRSAPSCRAFAIEADAERADVIAHNRAALGVPGLELVEGRAPAVLEGLPDPDAIFIGGGLTANGVFERCWIALKPGGRLVANAVTLESEARLAHWHGVLGGELTRLSVAHADPVGRFHGWRSAMPVTLYEVVKPKQG</sequence>
<dbReference type="CDD" id="cd02440">
    <property type="entry name" value="AdoMet_MTases"/>
    <property type="match status" value="1"/>
</dbReference>
<evidence type="ECO:0000256" key="2">
    <source>
        <dbReference type="ARBA" id="ARBA00022573"/>
    </source>
</evidence>
<dbReference type="EC" id="2.1.1.132" evidence="7"/>
<keyword evidence="4 7" id="KW-0808">Transferase</keyword>
<evidence type="ECO:0000313" key="8">
    <source>
        <dbReference type="Proteomes" id="UP000001929"/>
    </source>
</evidence>
<dbReference type="InterPro" id="IPR035996">
    <property type="entry name" value="4pyrrol_Methylase_sf"/>
</dbReference>
<dbReference type="PANTHER" id="PTHR43182:SF1">
    <property type="entry name" value="COBALT-PRECORRIN-7 C(5)-METHYLTRANSFERASE"/>
    <property type="match status" value="1"/>
</dbReference>
<dbReference type="GO" id="GO:0032259">
    <property type="term" value="P:methylation"/>
    <property type="evidence" value="ECO:0007669"/>
    <property type="project" value="UniProtKB-KW"/>
</dbReference>
<name>Q2RQ08_RHORT</name>
<dbReference type="PhylomeDB" id="Q2RQ08"/>
<dbReference type="UniPathway" id="UPA00148"/>
<dbReference type="PATRIC" id="fig|269796.9.peg.3101"/>
<feature type="domain" description="Tetrapyrrole methylase" evidence="6">
    <location>
        <begin position="5"/>
        <end position="189"/>
    </location>
</feature>
<dbReference type="AlphaFoldDB" id="Q2RQ08"/>
<dbReference type="EMBL" id="CP000230">
    <property type="protein sequence ID" value="ABC23787.1"/>
    <property type="molecule type" value="Genomic_DNA"/>
</dbReference>
<dbReference type="NCBIfam" id="TIGR02467">
    <property type="entry name" value="CbiE"/>
    <property type="match status" value="1"/>
</dbReference>
<dbReference type="SUPFAM" id="SSF53335">
    <property type="entry name" value="S-adenosyl-L-methionine-dependent methyltransferases"/>
    <property type="match status" value="1"/>
</dbReference>
<dbReference type="eggNOG" id="COG2241">
    <property type="taxonomic scope" value="Bacteria"/>
</dbReference>
<dbReference type="InterPro" id="IPR029063">
    <property type="entry name" value="SAM-dependent_MTases_sf"/>
</dbReference>
<dbReference type="KEGG" id="rru:Rru_A2992"/>
<evidence type="ECO:0000256" key="4">
    <source>
        <dbReference type="ARBA" id="ARBA00022679"/>
    </source>
</evidence>
<keyword evidence="3 7" id="KW-0489">Methyltransferase</keyword>
<dbReference type="eggNOG" id="COG2242">
    <property type="taxonomic scope" value="Bacteria"/>
</dbReference>